<dbReference type="AlphaFoldDB" id="A0A559T531"/>
<dbReference type="InterPro" id="IPR001829">
    <property type="entry name" value="Pili_assmbl_chaperone_bac"/>
</dbReference>
<dbReference type="GO" id="GO:0071555">
    <property type="term" value="P:cell wall organization"/>
    <property type="evidence" value="ECO:0007669"/>
    <property type="project" value="InterPro"/>
</dbReference>
<comment type="similarity">
    <text evidence="2 6">Belongs to the periplasmic pilus chaperone family.</text>
</comment>
<protein>
    <submittedName>
        <fullName evidence="9">P pilus assembly chaperone PapD</fullName>
    </submittedName>
</protein>
<sequence>MKSTGELSPVSLSKYIMKNIMLFLAVVFFTQNTLASVVVNQTRVIYPSNAKFVSVQLVNDSDKTHLVQSWIDDGDASAAPEKVKVPFSLMPPVVKMDGHSGQTLKIAAMNTQALAKDRESVFWLNVIDVPPVPEGSNDSYLQVAIRNRIKLFYRPEALGDLDNKIAQKVSVSSSGGHTCLKNDSPYYMTIPQVVTWQGGELKQARKDNLLTETAFIAPFGCALVPDKIRTGAQYRITWLDDYGAKRFTTIR</sequence>
<evidence type="ECO:0000256" key="4">
    <source>
        <dbReference type="ARBA" id="ARBA00022764"/>
    </source>
</evidence>
<dbReference type="SUPFAM" id="SSF49584">
    <property type="entry name" value="Periplasmic chaperone C-domain"/>
    <property type="match status" value="1"/>
</dbReference>
<comment type="caution">
    <text evidence="9">The sequence shown here is derived from an EMBL/GenBank/DDBJ whole genome shotgun (WGS) entry which is preliminary data.</text>
</comment>
<dbReference type="PANTHER" id="PTHR30251:SF10">
    <property type="entry name" value="FIMBRIAL CHAPERONE YEHC-RELATED"/>
    <property type="match status" value="1"/>
</dbReference>
<dbReference type="InterPro" id="IPR008962">
    <property type="entry name" value="PapD-like_sf"/>
</dbReference>
<evidence type="ECO:0000256" key="6">
    <source>
        <dbReference type="RuleBase" id="RU003918"/>
    </source>
</evidence>
<dbReference type="GO" id="GO:0030288">
    <property type="term" value="C:outer membrane-bounded periplasmic space"/>
    <property type="evidence" value="ECO:0007669"/>
    <property type="project" value="InterPro"/>
</dbReference>
<evidence type="ECO:0000256" key="5">
    <source>
        <dbReference type="ARBA" id="ARBA00023186"/>
    </source>
</evidence>
<accession>A0A559T531</accession>
<dbReference type="Pfam" id="PF00345">
    <property type="entry name" value="PapD_N"/>
    <property type="match status" value="1"/>
</dbReference>
<dbReference type="EMBL" id="VISQ01000001">
    <property type="protein sequence ID" value="TVZ69709.1"/>
    <property type="molecule type" value="Genomic_DNA"/>
</dbReference>
<evidence type="ECO:0000256" key="1">
    <source>
        <dbReference type="ARBA" id="ARBA00004418"/>
    </source>
</evidence>
<comment type="subcellular location">
    <subcellularLocation>
        <location evidence="1 6">Periplasm</location>
    </subcellularLocation>
</comment>
<dbReference type="Pfam" id="PF02753">
    <property type="entry name" value="PapD_C"/>
    <property type="match status" value="1"/>
</dbReference>
<dbReference type="SUPFAM" id="SSF49354">
    <property type="entry name" value="PapD-like"/>
    <property type="match status" value="1"/>
</dbReference>
<evidence type="ECO:0000259" key="7">
    <source>
        <dbReference type="Pfam" id="PF00345"/>
    </source>
</evidence>
<evidence type="ECO:0000256" key="2">
    <source>
        <dbReference type="ARBA" id="ARBA00007399"/>
    </source>
</evidence>
<evidence type="ECO:0000256" key="3">
    <source>
        <dbReference type="ARBA" id="ARBA00022729"/>
    </source>
</evidence>
<dbReference type="PANTHER" id="PTHR30251">
    <property type="entry name" value="PILUS ASSEMBLY CHAPERONE"/>
    <property type="match status" value="1"/>
</dbReference>
<reference evidence="9" key="2">
    <citation type="submission" date="2019-08" db="EMBL/GenBank/DDBJ databases">
        <title>Investigation of anaerobic lignin degradation for improved lignocellulosic biofuels.</title>
        <authorList>
            <person name="Deangelis K.PhD."/>
        </authorList>
    </citation>
    <scope>NUCLEOTIDE SEQUENCE [LARGE SCALE GENOMIC DNA]</scope>
    <source>
        <strain evidence="9">128R</strain>
    </source>
</reference>
<dbReference type="InterPro" id="IPR016147">
    <property type="entry name" value="Pili_assmbl_chaperone_N"/>
</dbReference>
<feature type="domain" description="Pili assembly chaperone C-terminal" evidence="8">
    <location>
        <begin position="180"/>
        <end position="245"/>
    </location>
</feature>
<evidence type="ECO:0000259" key="8">
    <source>
        <dbReference type="Pfam" id="PF02753"/>
    </source>
</evidence>
<dbReference type="PROSITE" id="PS00635">
    <property type="entry name" value="PILI_CHAPERONE"/>
    <property type="match status" value="1"/>
</dbReference>
<keyword evidence="4" id="KW-0574">Periplasm</keyword>
<keyword evidence="3" id="KW-0732">Signal</keyword>
<dbReference type="PRINTS" id="PR00969">
    <property type="entry name" value="CHAPERONPILI"/>
</dbReference>
<dbReference type="InterPro" id="IPR050643">
    <property type="entry name" value="Periplasmic_pilus_chap"/>
</dbReference>
<dbReference type="InterPro" id="IPR013783">
    <property type="entry name" value="Ig-like_fold"/>
</dbReference>
<proteinExistence type="inferred from homology"/>
<dbReference type="InterPro" id="IPR018046">
    <property type="entry name" value="Pili_assmbl_chaperone_CS"/>
</dbReference>
<organism evidence="9">
    <name type="scientific">Serratia fonticola</name>
    <dbReference type="NCBI Taxonomy" id="47917"/>
    <lineage>
        <taxon>Bacteria</taxon>
        <taxon>Pseudomonadati</taxon>
        <taxon>Pseudomonadota</taxon>
        <taxon>Gammaproteobacteria</taxon>
        <taxon>Enterobacterales</taxon>
        <taxon>Yersiniaceae</taxon>
        <taxon>Serratia</taxon>
    </lineage>
</organism>
<evidence type="ECO:0000313" key="9">
    <source>
        <dbReference type="EMBL" id="TVZ69709.1"/>
    </source>
</evidence>
<dbReference type="Gene3D" id="2.60.40.10">
    <property type="entry name" value="Immunoglobulins"/>
    <property type="match status" value="2"/>
</dbReference>
<name>A0A559T531_SERFO</name>
<keyword evidence="5 6" id="KW-0143">Chaperone</keyword>
<gene>
    <name evidence="9" type="ORF">FHU10_2239</name>
</gene>
<feature type="domain" description="Pili assembly chaperone N-terminal" evidence="7">
    <location>
        <begin position="36"/>
        <end position="158"/>
    </location>
</feature>
<dbReference type="InterPro" id="IPR036316">
    <property type="entry name" value="Pili_assmbl_chap_C_dom_sf"/>
</dbReference>
<dbReference type="InterPro" id="IPR016148">
    <property type="entry name" value="Pili_assmbl_chaperone_C"/>
</dbReference>
<reference evidence="9" key="1">
    <citation type="submission" date="2019-06" db="EMBL/GenBank/DDBJ databases">
        <authorList>
            <person name="Deangelis K."/>
            <person name="Huntemann M."/>
            <person name="Clum A."/>
            <person name="Pillay M."/>
            <person name="Palaniappan K."/>
            <person name="Varghese N."/>
            <person name="Mikhailova N."/>
            <person name="Stamatis D."/>
            <person name="Reddy T."/>
            <person name="Daum C."/>
            <person name="Shapiro N."/>
            <person name="Ivanova N."/>
            <person name="Kyrpides N."/>
            <person name="Woyke T."/>
        </authorList>
    </citation>
    <scope>NUCLEOTIDE SEQUENCE [LARGE SCALE GENOMIC DNA]</scope>
    <source>
        <strain evidence="9">128R</strain>
    </source>
</reference>